<comment type="caution">
    <text evidence="1">The sequence shown here is derived from an EMBL/GenBank/DDBJ whole genome shotgun (WGS) entry which is preliminary data.</text>
</comment>
<name>A0A0J6X015_9FIRM</name>
<reference evidence="1 2" key="1">
    <citation type="submission" date="2015-06" db="EMBL/GenBank/DDBJ databases">
        <title>Draft genome sequence of beer spoilage bacterium Megasphaera cerevisiae type strain 20462.</title>
        <authorList>
            <person name="Kutumbaka K."/>
            <person name="Pasmowitz J."/>
            <person name="Mategko J."/>
            <person name="Reyes D."/>
            <person name="Friedrich A."/>
            <person name="Han S."/>
            <person name="Martens-Habbena W."/>
            <person name="Neal-McKinney J."/>
            <person name="Janagama H.K."/>
            <person name="Nadala C."/>
            <person name="Samadpour M."/>
        </authorList>
    </citation>
    <scope>NUCLEOTIDE SEQUENCE [LARGE SCALE GENOMIC DNA]</scope>
    <source>
        <strain evidence="1 2">DSM 20462</strain>
    </source>
</reference>
<protein>
    <submittedName>
        <fullName evidence="1">CRISPR-associated protein Csh2</fullName>
    </submittedName>
</protein>
<organism evidence="1 2">
    <name type="scientific">Megasphaera cerevisiae DSM 20462</name>
    <dbReference type="NCBI Taxonomy" id="1122219"/>
    <lineage>
        <taxon>Bacteria</taxon>
        <taxon>Bacillati</taxon>
        <taxon>Bacillota</taxon>
        <taxon>Negativicutes</taxon>
        <taxon>Veillonellales</taxon>
        <taxon>Veillonellaceae</taxon>
        <taxon>Megasphaera</taxon>
    </lineage>
</organism>
<accession>A0A0J6X015</accession>
<keyword evidence="2" id="KW-1185">Reference proteome</keyword>
<dbReference type="OrthoDB" id="9776792at2"/>
<evidence type="ECO:0000313" key="1">
    <source>
        <dbReference type="EMBL" id="KMO87482.1"/>
    </source>
</evidence>
<dbReference type="InParanoid" id="A0A0J6X015"/>
<proteinExistence type="predicted"/>
<dbReference type="NCBIfam" id="TIGR02589">
    <property type="entry name" value="cas_Csd2"/>
    <property type="match status" value="1"/>
</dbReference>
<dbReference type="InterPro" id="IPR006482">
    <property type="entry name" value="Cas7_Csh2/Csh2"/>
</dbReference>
<dbReference type="Pfam" id="PF05107">
    <property type="entry name" value="Cas_Cas7"/>
    <property type="match status" value="1"/>
</dbReference>
<dbReference type="AlphaFoldDB" id="A0A0J6X015"/>
<evidence type="ECO:0000313" key="2">
    <source>
        <dbReference type="Proteomes" id="UP000036503"/>
    </source>
</evidence>
<dbReference type="GO" id="GO:0043571">
    <property type="term" value="P:maintenance of CRISPR repeat elements"/>
    <property type="evidence" value="ECO:0007669"/>
    <property type="project" value="InterPro"/>
</dbReference>
<gene>
    <name evidence="1" type="ORF">AB840_02755</name>
</gene>
<dbReference type="STRING" id="39029.BSR42_05665"/>
<dbReference type="Proteomes" id="UP000036503">
    <property type="component" value="Unassembled WGS sequence"/>
</dbReference>
<dbReference type="EMBL" id="LEKT01000005">
    <property type="protein sequence ID" value="KMO87482.1"/>
    <property type="molecule type" value="Genomic_DNA"/>
</dbReference>
<dbReference type="NCBIfam" id="TIGR01595">
    <property type="entry name" value="cas_CT1132"/>
    <property type="match status" value="1"/>
</dbReference>
<sequence>MTEPIHNRYDFVILYDVENGNPNGDPDAGNMPRIDPETGLGLVTDVCLKRKIRNYVDVAKENKDDQNVPEGSQGYKIYIKDTVPLEKSDQSAITYYGIDDIKEAKKKNPDIDGKIRDFMCRNFFDIRTFGAVMTTFVKGALNCGQIRGPVQIGFSHSIDPIAPQEVTITRVAITTLKDAANKKTEMGRKYIVPYALYQAEGYISANLARKVTGFSEEDLELFWNAVINMFENDHSAARGNMAVRELIAFKHDSELGNAPAYKLFDRVHVSRKDSTKPPRSYEDYEVSVDTSDLPEGVSCIRKI</sequence>
<dbReference type="PATRIC" id="fig|1122219.3.peg.2113"/>
<dbReference type="RefSeq" id="WP_048513300.1">
    <property type="nucleotide sequence ID" value="NZ_FUXD01000001.1"/>
</dbReference>
<dbReference type="InterPro" id="IPR013418">
    <property type="entry name" value="CRISPR-assoc_prot_Cas7/Csd2"/>
</dbReference>